<dbReference type="InterPro" id="IPR015915">
    <property type="entry name" value="Kelch-typ_b-propeller"/>
</dbReference>
<organism evidence="1">
    <name type="scientific">Timema bartmani</name>
    <dbReference type="NCBI Taxonomy" id="61472"/>
    <lineage>
        <taxon>Eukaryota</taxon>
        <taxon>Metazoa</taxon>
        <taxon>Ecdysozoa</taxon>
        <taxon>Arthropoda</taxon>
        <taxon>Hexapoda</taxon>
        <taxon>Insecta</taxon>
        <taxon>Pterygota</taxon>
        <taxon>Neoptera</taxon>
        <taxon>Polyneoptera</taxon>
        <taxon>Phasmatodea</taxon>
        <taxon>Timematodea</taxon>
        <taxon>Timematoidea</taxon>
        <taxon>Timematidae</taxon>
        <taxon>Timema</taxon>
    </lineage>
</organism>
<sequence length="135" mass="15452">MFPASYRQDESRWELLQPTGERPPCLQEHSAVAYRDNIYVFGGEVGFSAGTETPLWVYHVKGQRRLHLEGVYLHLCGGRLENHLGKYIFNTPNRDTIPDLPIIGSAVNCKRDALDKESETFLISRPYGFRNKLVD</sequence>
<reference evidence="1" key="1">
    <citation type="submission" date="2020-11" db="EMBL/GenBank/DDBJ databases">
        <authorList>
            <person name="Tran Van P."/>
        </authorList>
    </citation>
    <scope>NUCLEOTIDE SEQUENCE</scope>
</reference>
<dbReference type="Gene3D" id="2.120.10.80">
    <property type="entry name" value="Kelch-type beta propeller"/>
    <property type="match status" value="1"/>
</dbReference>
<gene>
    <name evidence="1" type="ORF">TBIB3V08_LOCUS5265</name>
</gene>
<protein>
    <submittedName>
        <fullName evidence="1">Uncharacterized protein</fullName>
    </submittedName>
</protein>
<dbReference type="SUPFAM" id="SSF117281">
    <property type="entry name" value="Kelch motif"/>
    <property type="match status" value="1"/>
</dbReference>
<evidence type="ECO:0000313" key="1">
    <source>
        <dbReference type="EMBL" id="CAD7442845.1"/>
    </source>
</evidence>
<proteinExistence type="predicted"/>
<dbReference type="AlphaFoldDB" id="A0A7R9I0G0"/>
<accession>A0A7R9I0G0</accession>
<dbReference type="EMBL" id="OD565874">
    <property type="protein sequence ID" value="CAD7442845.1"/>
    <property type="molecule type" value="Genomic_DNA"/>
</dbReference>
<name>A0A7R9I0G0_9NEOP</name>